<proteinExistence type="predicted"/>
<evidence type="ECO:0000313" key="2">
    <source>
        <dbReference type="Proteomes" id="UP000294614"/>
    </source>
</evidence>
<comment type="caution">
    <text evidence="1">The sequence shown here is derived from an EMBL/GenBank/DDBJ whole genome shotgun (WGS) entry which is preliminary data.</text>
</comment>
<dbReference type="OrthoDB" id="2066462at2"/>
<sequence length="53" mass="6115">MAERDNMQNLKIEEEIRCRRCGRLLMKGHVRLVEVKCPKCGFIQVIASQAANK</sequence>
<dbReference type="AlphaFoldDB" id="A0A4V2PRD9"/>
<organism evidence="1 2">
    <name type="scientific">Seleniivibrio woodruffii</name>
    <dbReference type="NCBI Taxonomy" id="1078050"/>
    <lineage>
        <taxon>Bacteria</taxon>
        <taxon>Pseudomonadati</taxon>
        <taxon>Deferribacterota</taxon>
        <taxon>Deferribacteres</taxon>
        <taxon>Deferribacterales</taxon>
        <taxon>Geovibrionaceae</taxon>
        <taxon>Seleniivibrio</taxon>
    </lineage>
</organism>
<reference evidence="1 2" key="1">
    <citation type="submission" date="2019-03" db="EMBL/GenBank/DDBJ databases">
        <title>Genomic Encyclopedia of Type Strains, Phase IV (KMG-IV): sequencing the most valuable type-strain genomes for metagenomic binning, comparative biology and taxonomic classification.</title>
        <authorList>
            <person name="Goeker M."/>
        </authorList>
    </citation>
    <scope>NUCLEOTIDE SEQUENCE [LARGE SCALE GENOMIC DNA]</scope>
    <source>
        <strain evidence="1 2">DSM 24984</strain>
    </source>
</reference>
<gene>
    <name evidence="1" type="ORF">C8D98_2685</name>
</gene>
<dbReference type="RefSeq" id="WP_132874646.1">
    <property type="nucleotide sequence ID" value="NZ_VISF01000001.1"/>
</dbReference>
<dbReference type="Proteomes" id="UP000294614">
    <property type="component" value="Unassembled WGS sequence"/>
</dbReference>
<dbReference type="InterPro" id="IPR019294">
    <property type="entry name" value="Translation_reg_Com"/>
</dbReference>
<accession>A0A4V2PRD9</accession>
<protein>
    <submittedName>
        <fullName evidence="1">Mu-like prophage protein Com</fullName>
    </submittedName>
</protein>
<name>A0A4V2PRD9_9BACT</name>
<keyword evidence="2" id="KW-1185">Reference proteome</keyword>
<evidence type="ECO:0000313" key="1">
    <source>
        <dbReference type="EMBL" id="TCK58481.1"/>
    </source>
</evidence>
<dbReference type="EMBL" id="SMGG01000007">
    <property type="protein sequence ID" value="TCK58481.1"/>
    <property type="molecule type" value="Genomic_DNA"/>
</dbReference>
<dbReference type="Pfam" id="PF10122">
    <property type="entry name" value="Zn_ribbon_Com"/>
    <property type="match status" value="1"/>
</dbReference>